<feature type="compositionally biased region" description="Basic residues" evidence="1">
    <location>
        <begin position="178"/>
        <end position="188"/>
    </location>
</feature>
<accession>A0A9P5MY74</accession>
<dbReference type="AlphaFoldDB" id="A0A9P5MY74"/>
<protein>
    <submittedName>
        <fullName evidence="2">Uncharacterized protein</fullName>
    </submittedName>
</protein>
<dbReference type="Proteomes" id="UP000759537">
    <property type="component" value="Unassembled WGS sequence"/>
</dbReference>
<dbReference type="EMBL" id="WHVB01000006">
    <property type="protein sequence ID" value="KAF8481738.1"/>
    <property type="molecule type" value="Genomic_DNA"/>
</dbReference>
<reference evidence="2" key="1">
    <citation type="submission" date="2019-10" db="EMBL/GenBank/DDBJ databases">
        <authorList>
            <consortium name="DOE Joint Genome Institute"/>
            <person name="Kuo A."/>
            <person name="Miyauchi S."/>
            <person name="Kiss E."/>
            <person name="Drula E."/>
            <person name="Kohler A."/>
            <person name="Sanchez-Garcia M."/>
            <person name="Andreopoulos B."/>
            <person name="Barry K.W."/>
            <person name="Bonito G."/>
            <person name="Buee M."/>
            <person name="Carver A."/>
            <person name="Chen C."/>
            <person name="Cichocki N."/>
            <person name="Clum A."/>
            <person name="Culley D."/>
            <person name="Crous P.W."/>
            <person name="Fauchery L."/>
            <person name="Girlanda M."/>
            <person name="Hayes R."/>
            <person name="Keri Z."/>
            <person name="LaButti K."/>
            <person name="Lipzen A."/>
            <person name="Lombard V."/>
            <person name="Magnuson J."/>
            <person name="Maillard F."/>
            <person name="Morin E."/>
            <person name="Murat C."/>
            <person name="Nolan M."/>
            <person name="Ohm R."/>
            <person name="Pangilinan J."/>
            <person name="Pereira M."/>
            <person name="Perotto S."/>
            <person name="Peter M."/>
            <person name="Riley R."/>
            <person name="Sitrit Y."/>
            <person name="Stielow B."/>
            <person name="Szollosi G."/>
            <person name="Zifcakova L."/>
            <person name="Stursova M."/>
            <person name="Spatafora J.W."/>
            <person name="Tedersoo L."/>
            <person name="Vaario L.-M."/>
            <person name="Yamada A."/>
            <person name="Yan M."/>
            <person name="Wang P."/>
            <person name="Xu J."/>
            <person name="Bruns T."/>
            <person name="Baldrian P."/>
            <person name="Vilgalys R."/>
            <person name="Henrissat B."/>
            <person name="Grigoriev I.V."/>
            <person name="Hibbett D."/>
            <person name="Nagy L.G."/>
            <person name="Martin F.M."/>
        </authorList>
    </citation>
    <scope>NUCLEOTIDE SEQUENCE</scope>
    <source>
        <strain evidence="2">Prilba</strain>
    </source>
</reference>
<evidence type="ECO:0000313" key="2">
    <source>
        <dbReference type="EMBL" id="KAF8481738.1"/>
    </source>
</evidence>
<comment type="caution">
    <text evidence="2">The sequence shown here is derived from an EMBL/GenBank/DDBJ whole genome shotgun (WGS) entry which is preliminary data.</text>
</comment>
<sequence length="201" mass="22610">MRHDMTSLSPLSLFWDATSCCAPSHFVLGHDIMLCCLALCSGTRHHVVSPRTSFWDVTPCCVLVLRSGMRRHIVPPRASEMLTCIPFWTCYHLPLPECAPHCTLSSNALPHQHTPSPLPLKLHDEATHASVTDDTQASRVASHMCRHFAHSDRALQMPSPRSFPLVVPVDFQNHLQLHRRRSSPHHQSRTTTAVRSPSRLL</sequence>
<keyword evidence="3" id="KW-1185">Reference proteome</keyword>
<reference evidence="2" key="2">
    <citation type="journal article" date="2020" name="Nat. Commun.">
        <title>Large-scale genome sequencing of mycorrhizal fungi provides insights into the early evolution of symbiotic traits.</title>
        <authorList>
            <person name="Miyauchi S."/>
            <person name="Kiss E."/>
            <person name="Kuo A."/>
            <person name="Drula E."/>
            <person name="Kohler A."/>
            <person name="Sanchez-Garcia M."/>
            <person name="Morin E."/>
            <person name="Andreopoulos B."/>
            <person name="Barry K.W."/>
            <person name="Bonito G."/>
            <person name="Buee M."/>
            <person name="Carver A."/>
            <person name="Chen C."/>
            <person name="Cichocki N."/>
            <person name="Clum A."/>
            <person name="Culley D."/>
            <person name="Crous P.W."/>
            <person name="Fauchery L."/>
            <person name="Girlanda M."/>
            <person name="Hayes R.D."/>
            <person name="Keri Z."/>
            <person name="LaButti K."/>
            <person name="Lipzen A."/>
            <person name="Lombard V."/>
            <person name="Magnuson J."/>
            <person name="Maillard F."/>
            <person name="Murat C."/>
            <person name="Nolan M."/>
            <person name="Ohm R.A."/>
            <person name="Pangilinan J."/>
            <person name="Pereira M.F."/>
            <person name="Perotto S."/>
            <person name="Peter M."/>
            <person name="Pfister S."/>
            <person name="Riley R."/>
            <person name="Sitrit Y."/>
            <person name="Stielow J.B."/>
            <person name="Szollosi G."/>
            <person name="Zifcakova L."/>
            <person name="Stursova M."/>
            <person name="Spatafora J.W."/>
            <person name="Tedersoo L."/>
            <person name="Vaario L.M."/>
            <person name="Yamada A."/>
            <person name="Yan M."/>
            <person name="Wang P."/>
            <person name="Xu J."/>
            <person name="Bruns T."/>
            <person name="Baldrian P."/>
            <person name="Vilgalys R."/>
            <person name="Dunand C."/>
            <person name="Henrissat B."/>
            <person name="Grigoriev I.V."/>
            <person name="Hibbett D."/>
            <person name="Nagy L.G."/>
            <person name="Martin F.M."/>
        </authorList>
    </citation>
    <scope>NUCLEOTIDE SEQUENCE</scope>
    <source>
        <strain evidence="2">Prilba</strain>
    </source>
</reference>
<organism evidence="2 3">
    <name type="scientific">Russula ochroleuca</name>
    <dbReference type="NCBI Taxonomy" id="152965"/>
    <lineage>
        <taxon>Eukaryota</taxon>
        <taxon>Fungi</taxon>
        <taxon>Dikarya</taxon>
        <taxon>Basidiomycota</taxon>
        <taxon>Agaricomycotina</taxon>
        <taxon>Agaricomycetes</taxon>
        <taxon>Russulales</taxon>
        <taxon>Russulaceae</taxon>
        <taxon>Russula</taxon>
    </lineage>
</organism>
<gene>
    <name evidence="2" type="ORF">DFH94DRAFT_406135</name>
</gene>
<proteinExistence type="predicted"/>
<name>A0A9P5MY74_9AGAM</name>
<feature type="region of interest" description="Disordered" evidence="1">
    <location>
        <begin position="178"/>
        <end position="201"/>
    </location>
</feature>
<evidence type="ECO:0000313" key="3">
    <source>
        <dbReference type="Proteomes" id="UP000759537"/>
    </source>
</evidence>
<evidence type="ECO:0000256" key="1">
    <source>
        <dbReference type="SAM" id="MobiDB-lite"/>
    </source>
</evidence>